<accession>A0A292PJC9</accession>
<organism evidence="1 2">
    <name type="scientific">Tuber aestivum</name>
    <name type="common">summer truffle</name>
    <dbReference type="NCBI Taxonomy" id="59557"/>
    <lineage>
        <taxon>Eukaryota</taxon>
        <taxon>Fungi</taxon>
        <taxon>Dikarya</taxon>
        <taxon>Ascomycota</taxon>
        <taxon>Pezizomycotina</taxon>
        <taxon>Pezizomycetes</taxon>
        <taxon>Pezizales</taxon>
        <taxon>Tuberaceae</taxon>
        <taxon>Tuber</taxon>
    </lineage>
</organism>
<name>A0A292PJC9_9PEZI</name>
<reference evidence="1" key="1">
    <citation type="submission" date="2015-10" db="EMBL/GenBank/DDBJ databases">
        <authorList>
            <person name="Regsiter A."/>
            <person name="william w."/>
        </authorList>
    </citation>
    <scope>NUCLEOTIDE SEQUENCE</scope>
    <source>
        <strain evidence="1">Montdore</strain>
    </source>
</reference>
<proteinExistence type="predicted"/>
<evidence type="ECO:0000313" key="1">
    <source>
        <dbReference type="EMBL" id="CUS06617.1"/>
    </source>
</evidence>
<feature type="non-terminal residue" evidence="1">
    <location>
        <position position="1"/>
    </location>
</feature>
<evidence type="ECO:0008006" key="3">
    <source>
        <dbReference type="Google" id="ProtNLM"/>
    </source>
</evidence>
<gene>
    <name evidence="1" type="ORF">GSTUAT00009332001</name>
</gene>
<dbReference type="Proteomes" id="UP001412239">
    <property type="component" value="Unassembled WGS sequence"/>
</dbReference>
<protein>
    <recommendedName>
        <fullName evidence="3">CCHC-type domain-containing protein</fullName>
    </recommendedName>
</protein>
<feature type="non-terminal residue" evidence="1">
    <location>
        <position position="136"/>
    </location>
</feature>
<evidence type="ECO:0000313" key="2">
    <source>
        <dbReference type="Proteomes" id="UP001412239"/>
    </source>
</evidence>
<dbReference type="AlphaFoldDB" id="A0A292PJC9"/>
<keyword evidence="2" id="KW-1185">Reference proteome</keyword>
<dbReference type="EMBL" id="LN893574">
    <property type="protein sequence ID" value="CUS06617.1"/>
    <property type="molecule type" value="Genomic_DNA"/>
</dbReference>
<sequence length="136" mass="15410">DIETYNTNLQLAAAPRWLTKQEARVGKLHSSLVLSFKSQKELKHALRNRLIIAGTPVRTSEFVDTRPSTQCRNCQKFGHHQKVCRHDTRCQLCAGEHSTRLHKCATCQANKECPHTLLKCANCEGTHKSTDQRCTV</sequence>